<dbReference type="GO" id="GO:0043770">
    <property type="term" value="F:demethylmenaquinone methyltransferase activity"/>
    <property type="evidence" value="ECO:0007669"/>
    <property type="project" value="UniProtKB-EC"/>
</dbReference>
<dbReference type="SUPFAM" id="SSF53335">
    <property type="entry name" value="S-adenosyl-L-methionine-dependent methyltransferases"/>
    <property type="match status" value="1"/>
</dbReference>
<proteinExistence type="predicted"/>
<keyword evidence="3 5" id="KW-0808">Transferase</keyword>
<dbReference type="PANTHER" id="PTHR43591:SF24">
    <property type="entry name" value="2-METHOXY-6-POLYPRENYL-1,4-BENZOQUINOL METHYLASE, MITOCHONDRIAL"/>
    <property type="match status" value="1"/>
</dbReference>
<dbReference type="AlphaFoldDB" id="A0A0K0Y3I5"/>
<dbReference type="EC" id="2.1.1.163" evidence="5"/>
<dbReference type="CDD" id="cd02440">
    <property type="entry name" value="AdoMet_MTases"/>
    <property type="match status" value="1"/>
</dbReference>
<dbReference type="STRING" id="1458307.OSB_08870"/>
<dbReference type="GO" id="GO:0009234">
    <property type="term" value="P:menaquinone biosynthetic process"/>
    <property type="evidence" value="ECO:0007669"/>
    <property type="project" value="UniProtKB-KW"/>
</dbReference>
<keyword evidence="1" id="KW-0474">Menaquinone biosynthesis</keyword>
<dbReference type="Pfam" id="PF01209">
    <property type="entry name" value="Ubie_methyltran"/>
    <property type="match status" value="1"/>
</dbReference>
<keyword evidence="2 5" id="KW-0489">Methyltransferase</keyword>
<gene>
    <name evidence="5" type="primary">ubiE_1</name>
    <name evidence="5" type="ORF">OSB_08870</name>
</gene>
<dbReference type="PROSITE" id="PS51608">
    <property type="entry name" value="SAM_MT_UBIE"/>
    <property type="match status" value="1"/>
</dbReference>
<keyword evidence="4" id="KW-0949">S-adenosyl-L-methionine</keyword>
<accession>A0A0K0Y3I5</accession>
<dbReference type="KEGG" id="otm:OSB_08870"/>
<evidence type="ECO:0000256" key="2">
    <source>
        <dbReference type="ARBA" id="ARBA00022603"/>
    </source>
</evidence>
<dbReference type="EMBL" id="CP012160">
    <property type="protein sequence ID" value="AKS45446.1"/>
    <property type="molecule type" value="Genomic_DNA"/>
</dbReference>
<reference evidence="5 6" key="1">
    <citation type="journal article" date="2015" name="Genome Announc.">
        <title>Closed Genome Sequence of Octadecabacter temperatus SB1, the First Mesophilic Species of the Genus Octadecabacter.</title>
        <authorList>
            <person name="Voget S."/>
            <person name="Billerbeck S."/>
            <person name="Simon M."/>
            <person name="Daniel R."/>
        </authorList>
    </citation>
    <scope>NUCLEOTIDE SEQUENCE [LARGE SCALE GENOMIC DNA]</scope>
    <source>
        <strain evidence="5 6">SB1</strain>
    </source>
</reference>
<dbReference type="OrthoDB" id="9765084at2"/>
<dbReference type="PATRIC" id="fig|1458307.3.peg.899"/>
<dbReference type="PANTHER" id="PTHR43591">
    <property type="entry name" value="METHYLTRANSFERASE"/>
    <property type="match status" value="1"/>
</dbReference>
<evidence type="ECO:0000256" key="3">
    <source>
        <dbReference type="ARBA" id="ARBA00022679"/>
    </source>
</evidence>
<dbReference type="RefSeq" id="WP_049833835.1">
    <property type="nucleotide sequence ID" value="NZ_CP012160.1"/>
</dbReference>
<dbReference type="GO" id="GO:0032259">
    <property type="term" value="P:methylation"/>
    <property type="evidence" value="ECO:0007669"/>
    <property type="project" value="UniProtKB-KW"/>
</dbReference>
<evidence type="ECO:0000313" key="5">
    <source>
        <dbReference type="EMBL" id="AKS45446.1"/>
    </source>
</evidence>
<keyword evidence="6" id="KW-1185">Reference proteome</keyword>
<evidence type="ECO:0000256" key="1">
    <source>
        <dbReference type="ARBA" id="ARBA00022428"/>
    </source>
</evidence>
<name>A0A0K0Y3I5_9RHOB</name>
<evidence type="ECO:0000313" key="6">
    <source>
        <dbReference type="Proteomes" id="UP000067444"/>
    </source>
</evidence>
<dbReference type="InterPro" id="IPR029063">
    <property type="entry name" value="SAM-dependent_MTases_sf"/>
</dbReference>
<dbReference type="Proteomes" id="UP000067444">
    <property type="component" value="Chromosome"/>
</dbReference>
<dbReference type="InterPro" id="IPR004033">
    <property type="entry name" value="UbiE/COQ5_MeTrFase"/>
</dbReference>
<dbReference type="Gene3D" id="3.40.50.150">
    <property type="entry name" value="Vaccinia Virus protein VP39"/>
    <property type="match status" value="1"/>
</dbReference>
<evidence type="ECO:0000256" key="4">
    <source>
        <dbReference type="ARBA" id="ARBA00022691"/>
    </source>
</evidence>
<organism evidence="5 6">
    <name type="scientific">Octadecabacter temperatus</name>
    <dbReference type="NCBI Taxonomy" id="1458307"/>
    <lineage>
        <taxon>Bacteria</taxon>
        <taxon>Pseudomonadati</taxon>
        <taxon>Pseudomonadota</taxon>
        <taxon>Alphaproteobacteria</taxon>
        <taxon>Rhodobacterales</taxon>
        <taxon>Roseobacteraceae</taxon>
        <taxon>Octadecabacter</taxon>
    </lineage>
</organism>
<protein>
    <submittedName>
        <fullName evidence="5">Demethylmenaquinone methyltransferase</fullName>
        <ecNumber evidence="5">2.1.1.163</ecNumber>
    </submittedName>
</protein>
<sequence>MSDDPSYDPADVAALFDRCAGNYRWWSNVSSFGFVNRWRRAAVRQLPVTHPKVVVDLMAGTGEIWPHVLARFPDAEITAIDISHQMHVHALEVLHSERAEKITHLEANALTTPLPDGMADVVVSTFGLKTFNDEQHVILAQQVARLLKPGGAFSLIEASDPKGWLLRPFFRFYMDRVVPLVEKLFLNGAEDFSMVGPYSKRFGNCEGFAQAMRDVGLEVTYHRHFFGCATSVSGRKPVA</sequence>